<keyword evidence="15" id="KW-1185">Reference proteome</keyword>
<dbReference type="Gene3D" id="1.10.630.10">
    <property type="entry name" value="Cytochrome P450"/>
    <property type="match status" value="1"/>
</dbReference>
<dbReference type="PANTHER" id="PTHR24305">
    <property type="entry name" value="CYTOCHROME P450"/>
    <property type="match status" value="1"/>
</dbReference>
<evidence type="ECO:0000256" key="10">
    <source>
        <dbReference type="ARBA" id="ARBA00023033"/>
    </source>
</evidence>
<accession>A0A2T2ZSB0</accession>
<keyword evidence="4 12" id="KW-0349">Heme</keyword>
<sequence length="535" mass="60091">MQNASRQAPKYYMTAANDFGWTLPSQRCQVVGLVVYRIFLHPLASCPGPLLAKITDIPQVWHSYRGDRHLEFWRLHERYGPVVRFGPNSLSFNSSAALKEIYGFKSNVRKARFYDAFVHPAPNTHNCRDRQLHARKRRVMAHAFSDAAIKEMERYILANIRTYCDAIGASLRSGNEKGWTNAECMSDWFSWLSMDILGDLCFGKAFHMLERPDNRFAIDLVSTAAHRHLICGTMPILNTLSLDRLLFPNIAAGRARYMAYSRAQLTERTKLGEETDRRDFFYYLLKARDPETGLGFSTPELWGESNLLIIAGSDTTSTAMAATMFYLVRNPDALQKVVAEIRRSFNDVEEIRQGASLTSCAYLRACVDEAMRLSPSVGGIVPREVMAGGMSIGGVRVPEGTVVGVSHYTIHHNADYYPEPFRFIPERWMAGSKLPSGRLVSESDVAAAQSAFCPFSIGPRGCIGKGLAYVEMTTALARTLWLYDVRQAAGVLDPAEGGQAGAEWGRDRKDEMQLVDTFTSWKQGVMVDFRKRQDI</sequence>
<keyword evidence="7" id="KW-1133">Transmembrane helix</keyword>
<dbReference type="GO" id="GO:0016020">
    <property type="term" value="C:membrane"/>
    <property type="evidence" value="ECO:0007669"/>
    <property type="project" value="UniProtKB-SubCell"/>
</dbReference>
<keyword evidence="10 13" id="KW-0503">Monooxygenase</keyword>
<comment type="subcellular location">
    <subcellularLocation>
        <location evidence="2">Membrane</location>
    </subcellularLocation>
</comment>
<keyword evidence="11" id="KW-0472">Membrane</keyword>
<evidence type="ECO:0000313" key="14">
    <source>
        <dbReference type="EMBL" id="PSR74949.1"/>
    </source>
</evidence>
<organism evidence="14 15">
    <name type="scientific">Coniella lustricola</name>
    <dbReference type="NCBI Taxonomy" id="2025994"/>
    <lineage>
        <taxon>Eukaryota</taxon>
        <taxon>Fungi</taxon>
        <taxon>Dikarya</taxon>
        <taxon>Ascomycota</taxon>
        <taxon>Pezizomycotina</taxon>
        <taxon>Sordariomycetes</taxon>
        <taxon>Sordariomycetidae</taxon>
        <taxon>Diaporthales</taxon>
        <taxon>Schizoparmaceae</taxon>
        <taxon>Coniella</taxon>
    </lineage>
</organism>
<dbReference type="Proteomes" id="UP000241462">
    <property type="component" value="Unassembled WGS sequence"/>
</dbReference>
<dbReference type="EMBL" id="KZ678815">
    <property type="protein sequence ID" value="PSR74949.1"/>
    <property type="molecule type" value="Genomic_DNA"/>
</dbReference>
<dbReference type="STRING" id="2025994.A0A2T2ZSB0"/>
<dbReference type="CDD" id="cd11061">
    <property type="entry name" value="CYP67-like"/>
    <property type="match status" value="1"/>
</dbReference>
<comment type="cofactor">
    <cofactor evidence="1 12">
        <name>heme</name>
        <dbReference type="ChEBI" id="CHEBI:30413"/>
    </cofactor>
</comment>
<keyword evidence="8 13" id="KW-0560">Oxidoreductase</keyword>
<dbReference type="InterPro" id="IPR050121">
    <property type="entry name" value="Cytochrome_P450_monoxygenase"/>
</dbReference>
<dbReference type="InterPro" id="IPR002401">
    <property type="entry name" value="Cyt_P450_E_grp-I"/>
</dbReference>
<dbReference type="GO" id="GO:0020037">
    <property type="term" value="F:heme binding"/>
    <property type="evidence" value="ECO:0007669"/>
    <property type="project" value="InterPro"/>
</dbReference>
<evidence type="ECO:0000256" key="4">
    <source>
        <dbReference type="ARBA" id="ARBA00022617"/>
    </source>
</evidence>
<evidence type="ECO:0000313" key="15">
    <source>
        <dbReference type="Proteomes" id="UP000241462"/>
    </source>
</evidence>
<dbReference type="InterPro" id="IPR001128">
    <property type="entry name" value="Cyt_P450"/>
</dbReference>
<reference evidence="14 15" key="1">
    <citation type="journal article" date="2018" name="Mycol. Prog.">
        <title>Coniella lustricola, a new species from submerged detritus.</title>
        <authorList>
            <person name="Raudabaugh D.B."/>
            <person name="Iturriaga T."/>
            <person name="Carver A."/>
            <person name="Mondo S."/>
            <person name="Pangilinan J."/>
            <person name="Lipzen A."/>
            <person name="He G."/>
            <person name="Amirebrahimi M."/>
            <person name="Grigoriev I.V."/>
            <person name="Miller A.N."/>
        </authorList>
    </citation>
    <scope>NUCLEOTIDE SEQUENCE [LARGE SCALE GENOMIC DNA]</scope>
    <source>
        <strain evidence="14 15">B22-T-1</strain>
    </source>
</reference>
<gene>
    <name evidence="14" type="ORF">BD289DRAFT_457330</name>
</gene>
<protein>
    <submittedName>
        <fullName evidence="14">Cytochrome P450</fullName>
    </submittedName>
</protein>
<keyword evidence="6 12" id="KW-0479">Metal-binding</keyword>
<dbReference type="GO" id="GO:0005506">
    <property type="term" value="F:iron ion binding"/>
    <property type="evidence" value="ECO:0007669"/>
    <property type="project" value="InterPro"/>
</dbReference>
<evidence type="ECO:0000256" key="9">
    <source>
        <dbReference type="ARBA" id="ARBA00023004"/>
    </source>
</evidence>
<evidence type="ECO:0000256" key="8">
    <source>
        <dbReference type="ARBA" id="ARBA00023002"/>
    </source>
</evidence>
<dbReference type="SUPFAM" id="SSF48264">
    <property type="entry name" value="Cytochrome P450"/>
    <property type="match status" value="1"/>
</dbReference>
<dbReference type="AlphaFoldDB" id="A0A2T2ZSB0"/>
<evidence type="ECO:0000256" key="2">
    <source>
        <dbReference type="ARBA" id="ARBA00004370"/>
    </source>
</evidence>
<evidence type="ECO:0000256" key="3">
    <source>
        <dbReference type="ARBA" id="ARBA00010617"/>
    </source>
</evidence>
<evidence type="ECO:0000256" key="11">
    <source>
        <dbReference type="ARBA" id="ARBA00023136"/>
    </source>
</evidence>
<evidence type="ECO:0000256" key="7">
    <source>
        <dbReference type="ARBA" id="ARBA00022989"/>
    </source>
</evidence>
<evidence type="ECO:0000256" key="13">
    <source>
        <dbReference type="RuleBase" id="RU000461"/>
    </source>
</evidence>
<dbReference type="GO" id="GO:0016705">
    <property type="term" value="F:oxidoreductase activity, acting on paired donors, with incorporation or reduction of molecular oxygen"/>
    <property type="evidence" value="ECO:0007669"/>
    <property type="project" value="InterPro"/>
</dbReference>
<dbReference type="Pfam" id="PF00067">
    <property type="entry name" value="p450"/>
    <property type="match status" value="1"/>
</dbReference>
<dbReference type="PRINTS" id="PR00385">
    <property type="entry name" value="P450"/>
</dbReference>
<dbReference type="PRINTS" id="PR00463">
    <property type="entry name" value="EP450I"/>
</dbReference>
<evidence type="ECO:0000256" key="1">
    <source>
        <dbReference type="ARBA" id="ARBA00001971"/>
    </source>
</evidence>
<dbReference type="GO" id="GO:0004497">
    <property type="term" value="F:monooxygenase activity"/>
    <property type="evidence" value="ECO:0007669"/>
    <property type="project" value="UniProtKB-KW"/>
</dbReference>
<dbReference type="FunFam" id="1.10.630.10:FF:000063">
    <property type="entry name" value="Cytochrome P450 monooxygenase"/>
    <property type="match status" value="1"/>
</dbReference>
<dbReference type="OrthoDB" id="1470350at2759"/>
<dbReference type="InterPro" id="IPR017972">
    <property type="entry name" value="Cyt_P450_CS"/>
</dbReference>
<comment type="similarity">
    <text evidence="3 13">Belongs to the cytochrome P450 family.</text>
</comment>
<dbReference type="GO" id="GO:1902181">
    <property type="term" value="P:verruculogen biosynthetic process"/>
    <property type="evidence" value="ECO:0007669"/>
    <property type="project" value="UniProtKB-ARBA"/>
</dbReference>
<keyword evidence="5" id="KW-0812">Transmembrane</keyword>
<dbReference type="InterPro" id="IPR036396">
    <property type="entry name" value="Cyt_P450_sf"/>
</dbReference>
<proteinExistence type="inferred from homology"/>
<name>A0A2T2ZSB0_9PEZI</name>
<dbReference type="PROSITE" id="PS00086">
    <property type="entry name" value="CYTOCHROME_P450"/>
    <property type="match status" value="1"/>
</dbReference>
<evidence type="ECO:0000256" key="5">
    <source>
        <dbReference type="ARBA" id="ARBA00022692"/>
    </source>
</evidence>
<evidence type="ECO:0000256" key="12">
    <source>
        <dbReference type="PIRSR" id="PIRSR602401-1"/>
    </source>
</evidence>
<keyword evidence="9 12" id="KW-0408">Iron</keyword>
<feature type="binding site" description="axial binding residue" evidence="12">
    <location>
        <position position="462"/>
    </location>
    <ligand>
        <name>heme</name>
        <dbReference type="ChEBI" id="CHEBI:30413"/>
    </ligand>
    <ligandPart>
        <name>Fe</name>
        <dbReference type="ChEBI" id="CHEBI:18248"/>
    </ligandPart>
</feature>
<dbReference type="InParanoid" id="A0A2T2ZSB0"/>
<evidence type="ECO:0000256" key="6">
    <source>
        <dbReference type="ARBA" id="ARBA00022723"/>
    </source>
</evidence>
<dbReference type="PANTHER" id="PTHR24305:SF237">
    <property type="entry name" value="CYTOCHROME P450 MONOOXYGENASE ATNE-RELATED"/>
    <property type="match status" value="1"/>
</dbReference>